<dbReference type="SUPFAM" id="SSF53474">
    <property type="entry name" value="alpha/beta-Hydrolases"/>
    <property type="match status" value="1"/>
</dbReference>
<dbReference type="PRINTS" id="PR00111">
    <property type="entry name" value="ABHYDROLASE"/>
</dbReference>
<dbReference type="Pfam" id="PF12697">
    <property type="entry name" value="Abhydrolase_6"/>
    <property type="match status" value="1"/>
</dbReference>
<keyword evidence="2" id="KW-0378">Hydrolase</keyword>
<dbReference type="GO" id="GO:0016787">
    <property type="term" value="F:hydrolase activity"/>
    <property type="evidence" value="ECO:0007669"/>
    <property type="project" value="UniProtKB-KW"/>
</dbReference>
<dbReference type="Gene3D" id="3.40.50.1820">
    <property type="entry name" value="alpha/beta hydrolase"/>
    <property type="match status" value="1"/>
</dbReference>
<feature type="domain" description="AB hydrolase-1" evidence="1">
    <location>
        <begin position="21"/>
        <end position="253"/>
    </location>
</feature>
<dbReference type="STRING" id="861266.ARTSIC4J27_1042"/>
<dbReference type="InterPro" id="IPR029058">
    <property type="entry name" value="AB_hydrolase_fold"/>
</dbReference>
<evidence type="ECO:0000313" key="3">
    <source>
        <dbReference type="Proteomes" id="UP000035722"/>
    </source>
</evidence>
<proteinExistence type="predicted"/>
<dbReference type="InterPro" id="IPR000073">
    <property type="entry name" value="AB_hydrolase_1"/>
</dbReference>
<dbReference type="InterPro" id="IPR000639">
    <property type="entry name" value="Epox_hydrolase-like"/>
</dbReference>
<dbReference type="EMBL" id="CAQI01000032">
    <property type="protein sequence ID" value="CCQ45109.1"/>
    <property type="molecule type" value="Genomic_DNA"/>
</dbReference>
<gene>
    <name evidence="2" type="ORF">ARTSIC4J27_1042</name>
</gene>
<reference evidence="3" key="1">
    <citation type="journal article" date="2014" name="Genome Announc.">
        <title>Genome Sequence of Arthrobacter siccitolerans 4J27, a Xeroprotectant-Producing Desiccation-Tolerant Microorganism.</title>
        <authorList>
            <person name="Manzanera M."/>
            <person name="Santa-Cruz-Calvo L."/>
            <person name="Vilchez J.I."/>
            <person name="Garcia-Fontana C."/>
            <person name="Silva-Castro G.A."/>
            <person name="Calvo C."/>
            <person name="Gonzalez-Lopez J."/>
        </authorList>
    </citation>
    <scope>NUCLEOTIDE SEQUENCE [LARGE SCALE GENOMIC DNA]</scope>
    <source>
        <strain evidence="3">4J27</strain>
    </source>
</reference>
<dbReference type="PRINTS" id="PR00412">
    <property type="entry name" value="EPOXHYDRLASE"/>
</dbReference>
<dbReference type="Proteomes" id="UP000035722">
    <property type="component" value="Unassembled WGS sequence"/>
</dbReference>
<sequence length="267" mass="28963">MDVRIGGVSVHCAEYGAGMPVLALHGAGVDHREVAGALEPVFSEIPNYRRLYPDLPGMGLTPAPGTITSNDDVLDLLLGLIDHVIGDEPFLLLGHSYGGYLARALAALRPHQAVGLTLICPVGAHTQDVPAHEVLVSQAGLPGGLDPDLEATYRDYFVVQTPETLRSFKDRVAPSAKLVDEAALTRVFARWELRDRPEAAHTYPHPVLILAGRQDATAGYAGQLELAKHYRRATVAVLDRAGHALFHEQPKLVQAHIAEWLQRVRGR</sequence>
<dbReference type="PANTHER" id="PTHR43798">
    <property type="entry name" value="MONOACYLGLYCEROL LIPASE"/>
    <property type="match status" value="1"/>
</dbReference>
<protein>
    <submittedName>
        <fullName evidence="2">Alpha/beta hydrolase fold family protein</fullName>
    </submittedName>
</protein>
<dbReference type="AlphaFoldDB" id="A0A024H026"/>
<evidence type="ECO:0000313" key="2">
    <source>
        <dbReference type="EMBL" id="CCQ45109.1"/>
    </source>
</evidence>
<evidence type="ECO:0000259" key="1">
    <source>
        <dbReference type="Pfam" id="PF12697"/>
    </source>
</evidence>
<dbReference type="InterPro" id="IPR050266">
    <property type="entry name" value="AB_hydrolase_sf"/>
</dbReference>
<dbReference type="PANTHER" id="PTHR43798:SF6">
    <property type="entry name" value="HYDROLASE, PUTATIVE (AFU_ORTHOLOGUE AFUA_4G13070)-RELATED"/>
    <property type="match status" value="1"/>
</dbReference>
<keyword evidence="3" id="KW-1185">Reference proteome</keyword>
<organism evidence="2 3">
    <name type="scientific">Pseudarthrobacter siccitolerans</name>
    <dbReference type="NCBI Taxonomy" id="861266"/>
    <lineage>
        <taxon>Bacteria</taxon>
        <taxon>Bacillati</taxon>
        <taxon>Actinomycetota</taxon>
        <taxon>Actinomycetes</taxon>
        <taxon>Micrococcales</taxon>
        <taxon>Micrococcaceae</taxon>
        <taxon>Pseudarthrobacter</taxon>
    </lineage>
</organism>
<dbReference type="RefSeq" id="WP_050054129.1">
    <property type="nucleotide sequence ID" value="NZ_CAQI01000032.1"/>
</dbReference>
<comment type="caution">
    <text evidence="2">The sequence shown here is derived from an EMBL/GenBank/DDBJ whole genome shotgun (WGS) entry which is preliminary data.</text>
</comment>
<name>A0A024H026_9MICC</name>
<accession>A0A024H026</accession>